<gene>
    <name evidence="3" type="ORF">CWATWH0003_5561a4</name>
</gene>
<keyword evidence="1" id="KW-0677">Repeat</keyword>
<dbReference type="NCBIfam" id="TIGR01643">
    <property type="entry name" value="YD_repeat_2x"/>
    <property type="match status" value="1"/>
</dbReference>
<evidence type="ECO:0000313" key="3">
    <source>
        <dbReference type="EMBL" id="EHJ09677.1"/>
    </source>
</evidence>
<dbReference type="PANTHER" id="PTHR32305:SF15">
    <property type="entry name" value="PROTEIN RHSA-RELATED"/>
    <property type="match status" value="1"/>
</dbReference>
<evidence type="ECO:0000259" key="2">
    <source>
        <dbReference type="Pfam" id="PF25023"/>
    </source>
</evidence>
<protein>
    <submittedName>
        <fullName evidence="3">Hypothetical Transposase-like protein, Tn3 family</fullName>
    </submittedName>
</protein>
<dbReference type="InterPro" id="IPR050708">
    <property type="entry name" value="T6SS_VgrG/RHS"/>
</dbReference>
<dbReference type="InterPro" id="IPR056823">
    <property type="entry name" value="TEN-like_YD-shell"/>
</dbReference>
<dbReference type="Proteomes" id="UP000003477">
    <property type="component" value="Unassembled WGS sequence"/>
</dbReference>
<sequence>LLESTINNTVTHYQYDDNGNLISQTVNGQTTNYTWDLQNRLVESKTADGDVISYEYNDENIRVSSTVNGVKTTYLVDSNRPYAQVLEEYEDDNLKVHYVHGLDLISVEKNGEASIYLVDGLGSTRVLSDLDGNVVATYTYEAFGNLIESTGDIENNYLFAGEQFDENLEEYYLRQRYYNQEVGRFTRRDIYEGRINEPITLHKYLYGNANPVTYIDPTGLYSIAEAQAASSIANTLNELTLNFGFDVVNYIVGGKEPSLSDLGWTVLFPIVGMAGQYLPKFLGGSKALKKLNDVWGVTDSSVLRANMKNAGRTVPKFPNAAHHIVPGAANDRNAMIARTHLAKLGFNANDEINGVFLEFRKKGVEQLGKGAIHNDIHTATYYNEVRKRVTKATSKKAAEKVLRKIAKELENNTFPY</sequence>
<dbReference type="AlphaFoldDB" id="G5JDS0"/>
<comment type="caution">
    <text evidence="3">The sequence shown here is derived from an EMBL/GenBank/DDBJ whole genome shotgun (WGS) entry which is preliminary data.</text>
</comment>
<name>G5JDS0_CROWT</name>
<evidence type="ECO:0000313" key="4">
    <source>
        <dbReference type="Proteomes" id="UP000003477"/>
    </source>
</evidence>
<accession>G5JDS0</accession>
<dbReference type="PATRIC" id="fig|423471.3.peg.5196"/>
<dbReference type="EMBL" id="AESD01000877">
    <property type="protein sequence ID" value="EHJ09677.1"/>
    <property type="molecule type" value="Genomic_DNA"/>
</dbReference>
<feature type="non-terminal residue" evidence="3">
    <location>
        <position position="1"/>
    </location>
</feature>
<dbReference type="InterPro" id="IPR022385">
    <property type="entry name" value="Rhs_assc_core"/>
</dbReference>
<dbReference type="Gene3D" id="2.180.10.10">
    <property type="entry name" value="RHS repeat-associated core"/>
    <property type="match status" value="1"/>
</dbReference>
<organism evidence="3 4">
    <name type="scientific">Crocosphaera watsonii WH 0003</name>
    <dbReference type="NCBI Taxonomy" id="423471"/>
    <lineage>
        <taxon>Bacteria</taxon>
        <taxon>Bacillati</taxon>
        <taxon>Cyanobacteriota</taxon>
        <taxon>Cyanophyceae</taxon>
        <taxon>Oscillatoriophycideae</taxon>
        <taxon>Chroococcales</taxon>
        <taxon>Aphanothecaceae</taxon>
        <taxon>Crocosphaera</taxon>
    </lineage>
</organism>
<evidence type="ECO:0000256" key="1">
    <source>
        <dbReference type="ARBA" id="ARBA00022737"/>
    </source>
</evidence>
<dbReference type="InterPro" id="IPR006530">
    <property type="entry name" value="YD"/>
</dbReference>
<dbReference type="Pfam" id="PF14412">
    <property type="entry name" value="AHH"/>
    <property type="match status" value="1"/>
</dbReference>
<dbReference type="PANTHER" id="PTHR32305">
    <property type="match status" value="1"/>
</dbReference>
<reference evidence="3 4" key="1">
    <citation type="journal article" date="2011" name="Front. Microbiol.">
        <title>Two Strains of Crocosphaera watsonii with Highly Conserved Genomes are Distinguished by Strain-Specific Features.</title>
        <authorList>
            <person name="Bench S.R."/>
            <person name="Ilikchyan I.N."/>
            <person name="Tripp H.J."/>
            <person name="Zehr J.P."/>
        </authorList>
    </citation>
    <scope>NUCLEOTIDE SEQUENCE [LARGE SCALE GENOMIC DNA]</scope>
    <source>
        <strain evidence="3 4">WH 0003</strain>
    </source>
</reference>
<proteinExistence type="predicted"/>
<dbReference type="RefSeq" id="WP_007313299.1">
    <property type="nucleotide sequence ID" value="NZ_AESD01000877.1"/>
</dbReference>
<dbReference type="GeneID" id="88768857"/>
<dbReference type="Pfam" id="PF25023">
    <property type="entry name" value="TEN_YD-shell"/>
    <property type="match status" value="1"/>
</dbReference>
<dbReference type="InterPro" id="IPR032871">
    <property type="entry name" value="AHH_dom_containing"/>
</dbReference>
<feature type="domain" description="Teneurin-like YD-shell" evidence="2">
    <location>
        <begin position="11"/>
        <end position="212"/>
    </location>
</feature>
<dbReference type="NCBIfam" id="TIGR03696">
    <property type="entry name" value="Rhs_assc_core"/>
    <property type="match status" value="1"/>
</dbReference>